<feature type="transmembrane region" description="Helical" evidence="1">
    <location>
        <begin position="118"/>
        <end position="137"/>
    </location>
</feature>
<dbReference type="Proteomes" id="UP000198892">
    <property type="component" value="Unassembled WGS sequence"/>
</dbReference>
<dbReference type="OrthoDB" id="9808690at2"/>
<gene>
    <name evidence="3" type="ORF">SAMN05518683_107131</name>
</gene>
<dbReference type="InterPro" id="IPR012867">
    <property type="entry name" value="DUF1648"/>
</dbReference>
<keyword evidence="1" id="KW-0472">Membrane</keyword>
<feature type="domain" description="DUF1648" evidence="2">
    <location>
        <begin position="29"/>
        <end position="73"/>
    </location>
</feature>
<keyword evidence="4" id="KW-1185">Reference proteome</keyword>
<evidence type="ECO:0000256" key="1">
    <source>
        <dbReference type="SAM" id="Phobius"/>
    </source>
</evidence>
<organism evidence="3 4">
    <name type="scientific">Salibacterium halotolerans</name>
    <dbReference type="NCBI Taxonomy" id="1884432"/>
    <lineage>
        <taxon>Bacteria</taxon>
        <taxon>Bacillati</taxon>
        <taxon>Bacillota</taxon>
        <taxon>Bacilli</taxon>
        <taxon>Bacillales</taxon>
        <taxon>Bacillaceae</taxon>
    </lineage>
</organism>
<keyword evidence="1" id="KW-1133">Transmembrane helix</keyword>
<name>A0A1I5RQK2_9BACI</name>
<protein>
    <recommendedName>
        <fullName evidence="2">DUF1648 domain-containing protein</fullName>
    </recommendedName>
</protein>
<evidence type="ECO:0000259" key="2">
    <source>
        <dbReference type="Pfam" id="PF07853"/>
    </source>
</evidence>
<dbReference type="EMBL" id="FOXD01000007">
    <property type="protein sequence ID" value="SFP60687.1"/>
    <property type="molecule type" value="Genomic_DNA"/>
</dbReference>
<evidence type="ECO:0000313" key="4">
    <source>
        <dbReference type="Proteomes" id="UP000198892"/>
    </source>
</evidence>
<dbReference type="RefSeq" id="WP_093336594.1">
    <property type="nucleotide sequence ID" value="NZ_FOXD01000007.1"/>
</dbReference>
<proteinExistence type="predicted"/>
<evidence type="ECO:0000313" key="3">
    <source>
        <dbReference type="EMBL" id="SFP60687.1"/>
    </source>
</evidence>
<feature type="transmembrane region" description="Helical" evidence="1">
    <location>
        <begin position="143"/>
        <end position="162"/>
    </location>
</feature>
<feature type="transmembrane region" description="Helical" evidence="1">
    <location>
        <begin position="20"/>
        <end position="43"/>
    </location>
</feature>
<sequence length="168" mass="19180">MAAFQDRPKINIPKTKSEKVWDIIGYFCFFCSLVFLPLTWSALPEQIPAHYNAAGEVDRSGSKWELLLLPGVGVFTIILMTLFEKFPEIHNYPKRLNASNAARFYRNSRKMVNQLKNICLIMFAFLLVKSITIALGWREGAGVWMLPIILIGVFTPIVTGMVKQRKIE</sequence>
<reference evidence="4" key="1">
    <citation type="submission" date="2016-10" db="EMBL/GenBank/DDBJ databases">
        <authorList>
            <person name="Varghese N."/>
            <person name="Submissions S."/>
        </authorList>
    </citation>
    <scope>NUCLEOTIDE SEQUENCE [LARGE SCALE GENOMIC DNA]</scope>
    <source>
        <strain evidence="4">S7</strain>
    </source>
</reference>
<dbReference type="AlphaFoldDB" id="A0A1I5RQK2"/>
<feature type="transmembrane region" description="Helical" evidence="1">
    <location>
        <begin position="63"/>
        <end position="83"/>
    </location>
</feature>
<accession>A0A1I5RQK2</accession>
<dbReference type="Pfam" id="PF07853">
    <property type="entry name" value="DUF1648"/>
    <property type="match status" value="1"/>
</dbReference>
<keyword evidence="1" id="KW-0812">Transmembrane</keyword>
<dbReference type="STRING" id="1884432.SAMN05518683_107131"/>